<protein>
    <submittedName>
        <fullName evidence="1">Uncharacterized protein</fullName>
    </submittedName>
</protein>
<sequence length="69" mass="7905">MNEVFLFDVHEPFQLEMTIRGKPVPKKFGTMAGFSNSQTAVHGQLDLSFCPESMEKSVRTYKLHRSVED</sequence>
<keyword evidence="2" id="KW-1185">Reference proteome</keyword>
<dbReference type="EMBL" id="JAAAID010000027">
    <property type="protein sequence ID" value="KAG0024173.1"/>
    <property type="molecule type" value="Genomic_DNA"/>
</dbReference>
<proteinExistence type="predicted"/>
<organism evidence="1 2">
    <name type="scientific">Entomortierella chlamydospora</name>
    <dbReference type="NCBI Taxonomy" id="101097"/>
    <lineage>
        <taxon>Eukaryota</taxon>
        <taxon>Fungi</taxon>
        <taxon>Fungi incertae sedis</taxon>
        <taxon>Mucoromycota</taxon>
        <taxon>Mortierellomycotina</taxon>
        <taxon>Mortierellomycetes</taxon>
        <taxon>Mortierellales</taxon>
        <taxon>Mortierellaceae</taxon>
        <taxon>Entomortierella</taxon>
    </lineage>
</organism>
<accession>A0A9P6N5C9</accession>
<evidence type="ECO:0000313" key="1">
    <source>
        <dbReference type="EMBL" id="KAG0024173.1"/>
    </source>
</evidence>
<dbReference type="Proteomes" id="UP000703661">
    <property type="component" value="Unassembled WGS sequence"/>
</dbReference>
<comment type="caution">
    <text evidence="1">The sequence shown here is derived from an EMBL/GenBank/DDBJ whole genome shotgun (WGS) entry which is preliminary data.</text>
</comment>
<reference evidence="1" key="1">
    <citation type="journal article" date="2020" name="Fungal Divers.">
        <title>Resolving the Mortierellaceae phylogeny through synthesis of multi-gene phylogenetics and phylogenomics.</title>
        <authorList>
            <person name="Vandepol N."/>
            <person name="Liber J."/>
            <person name="Desiro A."/>
            <person name="Na H."/>
            <person name="Kennedy M."/>
            <person name="Barry K."/>
            <person name="Grigoriev I.V."/>
            <person name="Miller A.N."/>
            <person name="O'Donnell K."/>
            <person name="Stajich J.E."/>
            <person name="Bonito G."/>
        </authorList>
    </citation>
    <scope>NUCLEOTIDE SEQUENCE</scope>
    <source>
        <strain evidence="1">NRRL 2769</strain>
    </source>
</reference>
<dbReference type="AlphaFoldDB" id="A0A9P6N5C9"/>
<name>A0A9P6N5C9_9FUNG</name>
<gene>
    <name evidence="1" type="ORF">BGZ80_005479</name>
</gene>
<evidence type="ECO:0000313" key="2">
    <source>
        <dbReference type="Proteomes" id="UP000703661"/>
    </source>
</evidence>